<feature type="region of interest" description="Disordered" evidence="1">
    <location>
        <begin position="452"/>
        <end position="479"/>
    </location>
</feature>
<reference evidence="3" key="1">
    <citation type="submission" date="2021-08" db="EMBL/GenBank/DDBJ databases">
        <title>Chromosome-Level Trichoderma cornu-damae using Hi-C Data.</title>
        <authorList>
            <person name="Kim C.S."/>
        </authorList>
    </citation>
    <scope>NUCLEOTIDE SEQUENCE</scope>
    <source>
        <strain evidence="3">KA19-0412C</strain>
    </source>
</reference>
<evidence type="ECO:0000259" key="2">
    <source>
        <dbReference type="Pfam" id="PF25545"/>
    </source>
</evidence>
<evidence type="ECO:0000313" key="4">
    <source>
        <dbReference type="Proteomes" id="UP000827724"/>
    </source>
</evidence>
<proteinExistence type="predicted"/>
<dbReference type="OrthoDB" id="5132737at2759"/>
<organism evidence="3 4">
    <name type="scientific">Trichoderma cornu-damae</name>
    <dbReference type="NCBI Taxonomy" id="654480"/>
    <lineage>
        <taxon>Eukaryota</taxon>
        <taxon>Fungi</taxon>
        <taxon>Dikarya</taxon>
        <taxon>Ascomycota</taxon>
        <taxon>Pezizomycotina</taxon>
        <taxon>Sordariomycetes</taxon>
        <taxon>Hypocreomycetidae</taxon>
        <taxon>Hypocreales</taxon>
        <taxon>Hypocreaceae</taxon>
        <taxon>Trichoderma</taxon>
    </lineage>
</organism>
<feature type="domain" description="DUF7924" evidence="2">
    <location>
        <begin position="192"/>
        <end position="417"/>
    </location>
</feature>
<feature type="region of interest" description="Disordered" evidence="1">
    <location>
        <begin position="1"/>
        <end position="75"/>
    </location>
</feature>
<comment type="caution">
    <text evidence="3">The sequence shown here is derived from an EMBL/GenBank/DDBJ whole genome shotgun (WGS) entry which is preliminary data.</text>
</comment>
<feature type="compositionally biased region" description="Basic and acidic residues" evidence="1">
    <location>
        <begin position="130"/>
        <end position="142"/>
    </location>
</feature>
<gene>
    <name evidence="3" type="ORF">Trco_000273</name>
</gene>
<sequence>MVQTRAQGAAKMGRNPEDQDQDPPTRKRQRLKTIQGKDRKRAIDDTPELSPKPPPKRPRLGLSADEDSFDNAAADNLDPQNLIDFWTREGHWPRQCFEPGMERVLARKRSSSVLGRKRSNSASSQTPSDQKPREEKSAPYRDPRYKTLLATKGSFMDEYDQGITEESYATCSTMLDSKQTIPAESLFQDNLFKQTCRMVEDRNEARIIQDITPLIVPSAEALATYGATGLRCLIESVNEGWNNSIPLTGTRPQPDYSVGFRREAFTEEQLEKLSPFIGDFITGDLSFFMATYYMYFPFLACEVKCGAAALEVADRQSAHSMAMAARAIVELLRLVGREDEVHRQILAFSVSHDHCSVRIYGYYPVIDGKDTKYYRHPIYKFDFTALDGKDKWTAYRFTKNIYHTWMPDHFKRICSAIDQLPSKLDFDVQALSESTGLSQGLENLAASEADSASLLVDEDDQSSKAGRVATPDSKPRVVQ</sequence>
<dbReference type="EMBL" id="JAIWOZ010000001">
    <property type="protein sequence ID" value="KAH6610253.1"/>
    <property type="molecule type" value="Genomic_DNA"/>
</dbReference>
<dbReference type="PANTHER" id="PTHR42470:SF2">
    <property type="match status" value="1"/>
</dbReference>
<name>A0A9P8TZ46_9HYPO</name>
<feature type="compositionally biased region" description="Basic and acidic residues" evidence="1">
    <location>
        <begin position="35"/>
        <end position="44"/>
    </location>
</feature>
<dbReference type="Pfam" id="PF25545">
    <property type="entry name" value="DUF7924"/>
    <property type="match status" value="1"/>
</dbReference>
<dbReference type="Proteomes" id="UP000827724">
    <property type="component" value="Unassembled WGS sequence"/>
</dbReference>
<protein>
    <recommendedName>
        <fullName evidence="2">DUF7924 domain-containing protein</fullName>
    </recommendedName>
</protein>
<feature type="compositionally biased region" description="Polar residues" evidence="1">
    <location>
        <begin position="120"/>
        <end position="129"/>
    </location>
</feature>
<evidence type="ECO:0000256" key="1">
    <source>
        <dbReference type="SAM" id="MobiDB-lite"/>
    </source>
</evidence>
<dbReference type="AlphaFoldDB" id="A0A9P8TZ46"/>
<feature type="compositionally biased region" description="Basic residues" evidence="1">
    <location>
        <begin position="108"/>
        <end position="119"/>
    </location>
</feature>
<accession>A0A9P8TZ46</accession>
<dbReference type="InterPro" id="IPR057684">
    <property type="entry name" value="DUF7924"/>
</dbReference>
<dbReference type="PANTHER" id="PTHR42470">
    <property type="entry name" value="VAST DOMAIN-CONTAINING PROTEIN"/>
    <property type="match status" value="1"/>
</dbReference>
<feature type="region of interest" description="Disordered" evidence="1">
    <location>
        <begin position="108"/>
        <end position="142"/>
    </location>
</feature>
<evidence type="ECO:0000313" key="3">
    <source>
        <dbReference type="EMBL" id="KAH6610253.1"/>
    </source>
</evidence>
<keyword evidence="4" id="KW-1185">Reference proteome</keyword>